<feature type="domain" description="Amidohydrolase-related" evidence="9">
    <location>
        <begin position="53"/>
        <end position="376"/>
    </location>
</feature>
<keyword evidence="3 5" id="KW-0378">Hydrolase</keyword>
<evidence type="ECO:0000256" key="7">
    <source>
        <dbReference type="PIRSR" id="PIRSR038994-2"/>
    </source>
</evidence>
<evidence type="ECO:0000256" key="1">
    <source>
        <dbReference type="ARBA" id="ARBA00010716"/>
    </source>
</evidence>
<proteinExistence type="inferred from homology"/>
<dbReference type="SUPFAM" id="SSF51556">
    <property type="entry name" value="Metallo-dependent hydrolases"/>
    <property type="match status" value="1"/>
</dbReference>
<dbReference type="Pfam" id="PF01979">
    <property type="entry name" value="Amidohydro_1"/>
    <property type="match status" value="1"/>
</dbReference>
<keyword evidence="11" id="KW-1185">Reference proteome</keyword>
<dbReference type="InterPro" id="IPR011059">
    <property type="entry name" value="Metal-dep_hydrolase_composite"/>
</dbReference>
<evidence type="ECO:0000256" key="3">
    <source>
        <dbReference type="ARBA" id="ARBA00022801"/>
    </source>
</evidence>
<feature type="active site" description="Proton donor/acceptor" evidence="6">
    <location>
        <position position="273"/>
    </location>
</feature>
<dbReference type="SUPFAM" id="SSF51338">
    <property type="entry name" value="Composite domain of metallo-dependent hydrolases"/>
    <property type="match status" value="1"/>
</dbReference>
<protein>
    <submittedName>
        <fullName evidence="10">N-acetylglucosamine-6-phosphate deacetylase</fullName>
        <ecNumber evidence="10">3.5.1.25</ecNumber>
    </submittedName>
</protein>
<gene>
    <name evidence="10" type="ORF">HNQ92_002517</name>
</gene>
<dbReference type="PANTHER" id="PTHR11113:SF14">
    <property type="entry name" value="N-ACETYLGLUCOSAMINE-6-PHOSPHATE DEACETYLASE"/>
    <property type="match status" value="1"/>
</dbReference>
<feature type="binding site" evidence="7">
    <location>
        <position position="227"/>
    </location>
    <ligand>
        <name>substrate</name>
    </ligand>
</feature>
<dbReference type="EC" id="3.5.1.25" evidence="10"/>
<dbReference type="NCBIfam" id="TIGR00221">
    <property type="entry name" value="nagA"/>
    <property type="match status" value="1"/>
</dbReference>
<feature type="binding site" evidence="8">
    <location>
        <position position="195"/>
    </location>
    <ligand>
        <name>Zn(2+)</name>
        <dbReference type="ChEBI" id="CHEBI:29105"/>
    </ligand>
</feature>
<feature type="binding site" evidence="7">
    <location>
        <begin position="305"/>
        <end position="307"/>
    </location>
    <ligand>
        <name>substrate</name>
    </ligand>
</feature>
<sequence>MESLILTNATLFTGDEVLETKALWLENGLIKALIDPQELPAGIPVRDLAGARLIPGLVDFQLYGGSTGFFTRDLSVDSLANMYQTHLLDGTTTIVPTLFSTSLERILRAIEAVQTYWNQGLPGVAGLHVEGPYLNPSKRGAHSPAMVRPPSDRELDVLAEKGKDVIKVMTIAPECFDDALLARLQKTGWAISAGHTDATYEQLNRYFDQGFHLATHLYNAMRPFEGREPGVVGTLFDRPDVHASIIVDGFHCDYASVRIAKKLLGERLFLISDATFAHYTGGRLELEGFTLNYDGQRFVNDEGRLAGSAITLLEAVKKCVEQVGIEPAEAIRMATAYPARQLQLDHRLGYLRPGYEANLVALSADWRVQEVWVAGQSQAPDLR</sequence>
<dbReference type="AlphaFoldDB" id="A0A840TLT9"/>
<dbReference type="PIRSF" id="PIRSF038994">
    <property type="entry name" value="NagA"/>
    <property type="match status" value="1"/>
</dbReference>
<keyword evidence="2 8" id="KW-0479">Metal-binding</keyword>
<dbReference type="Proteomes" id="UP000557307">
    <property type="component" value="Unassembled WGS sequence"/>
</dbReference>
<dbReference type="GO" id="GO:0006046">
    <property type="term" value="P:N-acetylglucosamine catabolic process"/>
    <property type="evidence" value="ECO:0007669"/>
    <property type="project" value="TreeGrafter"/>
</dbReference>
<dbReference type="InterPro" id="IPR006680">
    <property type="entry name" value="Amidohydro-rel"/>
</dbReference>
<comment type="caution">
    <text evidence="10">The sequence shown here is derived from an EMBL/GenBank/DDBJ whole genome shotgun (WGS) entry which is preliminary data.</text>
</comment>
<evidence type="ECO:0000256" key="6">
    <source>
        <dbReference type="PIRSR" id="PIRSR038994-1"/>
    </source>
</evidence>
<evidence type="ECO:0000256" key="4">
    <source>
        <dbReference type="ARBA" id="ARBA00023277"/>
    </source>
</evidence>
<organism evidence="10 11">
    <name type="scientific">Rhabdobacter roseus</name>
    <dbReference type="NCBI Taxonomy" id="1655419"/>
    <lineage>
        <taxon>Bacteria</taxon>
        <taxon>Pseudomonadati</taxon>
        <taxon>Bacteroidota</taxon>
        <taxon>Cytophagia</taxon>
        <taxon>Cytophagales</taxon>
        <taxon>Cytophagaceae</taxon>
        <taxon>Rhabdobacter</taxon>
    </lineage>
</organism>
<evidence type="ECO:0000313" key="11">
    <source>
        <dbReference type="Proteomes" id="UP000557307"/>
    </source>
</evidence>
<dbReference type="Gene3D" id="2.30.40.10">
    <property type="entry name" value="Urease, subunit C, domain 1"/>
    <property type="match status" value="1"/>
</dbReference>
<dbReference type="InterPro" id="IPR003764">
    <property type="entry name" value="GlcNAc_6-P_deAcase"/>
</dbReference>
<dbReference type="InterPro" id="IPR032466">
    <property type="entry name" value="Metal_Hydrolase"/>
</dbReference>
<dbReference type="EMBL" id="JACHGF010000003">
    <property type="protein sequence ID" value="MBB5284374.1"/>
    <property type="molecule type" value="Genomic_DNA"/>
</dbReference>
<feature type="binding site" evidence="7">
    <location>
        <position position="141"/>
    </location>
    <ligand>
        <name>substrate</name>
    </ligand>
</feature>
<feature type="binding site" evidence="8">
    <location>
        <position position="216"/>
    </location>
    <ligand>
        <name>Zn(2+)</name>
        <dbReference type="ChEBI" id="CHEBI:29105"/>
    </ligand>
</feature>
<dbReference type="PANTHER" id="PTHR11113">
    <property type="entry name" value="N-ACETYLGLUCOSAMINE-6-PHOSPHATE DEACETYLASE"/>
    <property type="match status" value="1"/>
</dbReference>
<dbReference type="Gene3D" id="3.20.20.140">
    <property type="entry name" value="Metal-dependent hydrolases"/>
    <property type="match status" value="1"/>
</dbReference>
<reference evidence="10 11" key="1">
    <citation type="submission" date="2020-08" db="EMBL/GenBank/DDBJ databases">
        <title>Genomic Encyclopedia of Type Strains, Phase IV (KMG-IV): sequencing the most valuable type-strain genomes for metagenomic binning, comparative biology and taxonomic classification.</title>
        <authorList>
            <person name="Goeker M."/>
        </authorList>
    </citation>
    <scope>NUCLEOTIDE SEQUENCE [LARGE SCALE GENOMIC DNA]</scope>
    <source>
        <strain evidence="10 11">DSM 105074</strain>
    </source>
</reference>
<accession>A0A840TLT9</accession>
<name>A0A840TLT9_9BACT</name>
<dbReference type="GO" id="GO:0008448">
    <property type="term" value="F:N-acetylglucosamine-6-phosphate deacetylase activity"/>
    <property type="evidence" value="ECO:0007669"/>
    <property type="project" value="UniProtKB-EC"/>
</dbReference>
<comment type="cofactor">
    <cofactor evidence="8">
        <name>a divalent metal cation</name>
        <dbReference type="ChEBI" id="CHEBI:60240"/>
    </cofactor>
    <text evidence="8">Binds 1 divalent metal cation per subunit.</text>
</comment>
<evidence type="ECO:0000256" key="2">
    <source>
        <dbReference type="ARBA" id="ARBA00022723"/>
    </source>
</evidence>
<feature type="binding site" evidence="7">
    <location>
        <begin position="219"/>
        <end position="220"/>
    </location>
    <ligand>
        <name>substrate</name>
    </ligand>
</feature>
<evidence type="ECO:0000256" key="5">
    <source>
        <dbReference type="PIRNR" id="PIRNR038994"/>
    </source>
</evidence>
<comment type="similarity">
    <text evidence="1 5">Belongs to the metallo-dependent hydrolases superfamily. NagA family.</text>
</comment>
<evidence type="ECO:0000313" key="10">
    <source>
        <dbReference type="EMBL" id="MBB5284374.1"/>
    </source>
</evidence>
<dbReference type="RefSeq" id="WP_184174317.1">
    <property type="nucleotide sequence ID" value="NZ_JACHGF010000003.1"/>
</dbReference>
<evidence type="ECO:0000259" key="9">
    <source>
        <dbReference type="Pfam" id="PF01979"/>
    </source>
</evidence>
<evidence type="ECO:0000256" key="8">
    <source>
        <dbReference type="PIRSR" id="PIRSR038994-3"/>
    </source>
</evidence>
<feature type="binding site" evidence="7">
    <location>
        <position position="251"/>
    </location>
    <ligand>
        <name>substrate</name>
    </ligand>
</feature>
<feature type="binding site" evidence="8">
    <location>
        <position position="130"/>
    </location>
    <ligand>
        <name>Zn(2+)</name>
        <dbReference type="ChEBI" id="CHEBI:29105"/>
    </ligand>
</feature>
<dbReference type="GO" id="GO:0046872">
    <property type="term" value="F:metal ion binding"/>
    <property type="evidence" value="ECO:0007669"/>
    <property type="project" value="UniProtKB-KW"/>
</dbReference>
<keyword evidence="4 5" id="KW-0119">Carbohydrate metabolism</keyword>